<dbReference type="EMBL" id="KZ994162">
    <property type="protein sequence ID" value="RKO93646.1"/>
    <property type="molecule type" value="Genomic_DNA"/>
</dbReference>
<feature type="region of interest" description="Disordered" evidence="10">
    <location>
        <begin position="430"/>
        <end position="451"/>
    </location>
</feature>
<feature type="non-terminal residue" evidence="13">
    <location>
        <position position="525"/>
    </location>
</feature>
<keyword evidence="5" id="KW-0915">Sodium</keyword>
<dbReference type="GO" id="GO:0007035">
    <property type="term" value="P:vacuolar acidification"/>
    <property type="evidence" value="ECO:0007669"/>
    <property type="project" value="TreeGrafter"/>
</dbReference>
<evidence type="ECO:0000256" key="11">
    <source>
        <dbReference type="SAM" id="Phobius"/>
    </source>
</evidence>
<dbReference type="PRINTS" id="PR01084">
    <property type="entry name" value="NAHEXCHNGR"/>
</dbReference>
<keyword evidence="14" id="KW-1185">Reference proteome</keyword>
<dbReference type="GO" id="GO:0015386">
    <property type="term" value="F:potassium:proton antiporter activity"/>
    <property type="evidence" value="ECO:0007669"/>
    <property type="project" value="TreeGrafter"/>
</dbReference>
<feature type="transmembrane region" description="Helical" evidence="11">
    <location>
        <begin position="157"/>
        <end position="179"/>
    </location>
</feature>
<dbReference type="GO" id="GO:0015385">
    <property type="term" value="F:sodium:proton antiporter activity"/>
    <property type="evidence" value="ECO:0007669"/>
    <property type="project" value="InterPro"/>
</dbReference>
<dbReference type="NCBIfam" id="TIGR00840">
    <property type="entry name" value="b_cpa1"/>
    <property type="match status" value="1"/>
</dbReference>
<reference evidence="14" key="1">
    <citation type="journal article" date="2018" name="Nat. Microbiol.">
        <title>Leveraging single-cell genomics to expand the fungal tree of life.</title>
        <authorList>
            <person name="Ahrendt S.R."/>
            <person name="Quandt C.A."/>
            <person name="Ciobanu D."/>
            <person name="Clum A."/>
            <person name="Salamov A."/>
            <person name="Andreopoulos B."/>
            <person name="Cheng J.F."/>
            <person name="Woyke T."/>
            <person name="Pelin A."/>
            <person name="Henrissat B."/>
            <person name="Reynolds N.K."/>
            <person name="Benny G.L."/>
            <person name="Smith M.E."/>
            <person name="James T.Y."/>
            <person name="Grigoriev I.V."/>
        </authorList>
    </citation>
    <scope>NUCLEOTIDE SEQUENCE [LARGE SCALE GENOMIC DNA]</scope>
</reference>
<comment type="similarity">
    <text evidence="9">Belongs to the monovalent cation:proton antiporter 1 (CPA1) transporter (TC 2.A.36) family.</text>
</comment>
<dbReference type="OrthoDB" id="196264at2759"/>
<dbReference type="AlphaFoldDB" id="A0A4P9WRT4"/>
<keyword evidence="9" id="KW-0050">Antiport</keyword>
<evidence type="ECO:0000256" key="7">
    <source>
        <dbReference type="ARBA" id="ARBA00023136"/>
    </source>
</evidence>
<feature type="transmembrane region" description="Helical" evidence="11">
    <location>
        <begin position="392"/>
        <end position="416"/>
    </location>
</feature>
<evidence type="ECO:0000256" key="5">
    <source>
        <dbReference type="ARBA" id="ARBA00023053"/>
    </source>
</evidence>
<dbReference type="InterPro" id="IPR006153">
    <property type="entry name" value="Cation/H_exchanger_TM"/>
</dbReference>
<evidence type="ECO:0000256" key="10">
    <source>
        <dbReference type="SAM" id="MobiDB-lite"/>
    </source>
</evidence>
<organism evidence="13 14">
    <name type="scientific">Blyttiomyces helicus</name>
    <dbReference type="NCBI Taxonomy" id="388810"/>
    <lineage>
        <taxon>Eukaryota</taxon>
        <taxon>Fungi</taxon>
        <taxon>Fungi incertae sedis</taxon>
        <taxon>Chytridiomycota</taxon>
        <taxon>Chytridiomycota incertae sedis</taxon>
        <taxon>Chytridiomycetes</taxon>
        <taxon>Chytridiomycetes incertae sedis</taxon>
        <taxon>Blyttiomyces</taxon>
    </lineage>
</organism>
<dbReference type="GO" id="GO:0000329">
    <property type="term" value="C:fungal-type vacuole membrane"/>
    <property type="evidence" value="ECO:0007669"/>
    <property type="project" value="TreeGrafter"/>
</dbReference>
<dbReference type="PANTHER" id="PTHR10110:SF187">
    <property type="entry name" value="SODIUM_HYDROGEN EXCHANGER"/>
    <property type="match status" value="1"/>
</dbReference>
<name>A0A4P9WRT4_9FUNG</name>
<feature type="transmembrane region" description="Helical" evidence="11">
    <location>
        <begin position="93"/>
        <end position="118"/>
    </location>
</feature>
<dbReference type="InterPro" id="IPR004709">
    <property type="entry name" value="NaH_exchanger"/>
</dbReference>
<feature type="transmembrane region" description="Helical" evidence="11">
    <location>
        <begin position="130"/>
        <end position="151"/>
    </location>
</feature>
<accession>A0A4P9WRT4</accession>
<keyword evidence="8 9" id="KW-0739">Sodium transport</keyword>
<evidence type="ECO:0000256" key="2">
    <source>
        <dbReference type="ARBA" id="ARBA00022448"/>
    </source>
</evidence>
<evidence type="ECO:0000256" key="3">
    <source>
        <dbReference type="ARBA" id="ARBA00022692"/>
    </source>
</evidence>
<evidence type="ECO:0000256" key="4">
    <source>
        <dbReference type="ARBA" id="ARBA00022989"/>
    </source>
</evidence>
<feature type="transmembrane region" description="Helical" evidence="11">
    <location>
        <begin position="360"/>
        <end position="380"/>
    </location>
</feature>
<evidence type="ECO:0000256" key="9">
    <source>
        <dbReference type="RuleBase" id="RU003722"/>
    </source>
</evidence>
<feature type="non-terminal residue" evidence="13">
    <location>
        <position position="1"/>
    </location>
</feature>
<keyword evidence="7 11" id="KW-0472">Membrane</keyword>
<keyword evidence="2 9" id="KW-0813">Transport</keyword>
<feature type="transmembrane region" description="Helical" evidence="11">
    <location>
        <begin position="240"/>
        <end position="271"/>
    </location>
</feature>
<evidence type="ECO:0000256" key="6">
    <source>
        <dbReference type="ARBA" id="ARBA00023065"/>
    </source>
</evidence>
<evidence type="ECO:0000313" key="14">
    <source>
        <dbReference type="Proteomes" id="UP000269721"/>
    </source>
</evidence>
<dbReference type="Pfam" id="PF00999">
    <property type="entry name" value="Na_H_Exchanger"/>
    <property type="match status" value="1"/>
</dbReference>
<gene>
    <name evidence="13" type="ORF">BDK51DRAFT_11206</name>
</gene>
<protein>
    <recommendedName>
        <fullName evidence="9">Sodium/hydrogen exchanger</fullName>
    </recommendedName>
</protein>
<keyword evidence="4 11" id="KW-1133">Transmembrane helix</keyword>
<feature type="domain" description="Cation/H+ exchanger transmembrane" evidence="12">
    <location>
        <begin position="16"/>
        <end position="418"/>
    </location>
</feature>
<evidence type="ECO:0000256" key="8">
    <source>
        <dbReference type="ARBA" id="ARBA00023201"/>
    </source>
</evidence>
<feature type="transmembrane region" description="Helical" evidence="11">
    <location>
        <begin position="292"/>
        <end position="312"/>
    </location>
</feature>
<sequence>HQLFIKAILMLILILVVMNVDLLFKKMHFHYLSETSVNILLGLLVATGWTAMSYDEENTAIQLSSKFFYMVLLPPIIFEGGFSLQRISFFQNILTITSLAFFGALYSTFLCSVLMYFFSKLIEPWSFIESLVFGSLISSTDPVTVLSLLPANVDRRLYMLIFGESALNDAVSIILYRFFTGLADPHMRLGIWPFIVSVGASAGVFAGSFCVGVLFGLILAKITKHVHLEEGEAGTYEMTMVLVFAYLSYLIADVIGLTGIISIFFCGITMAHYAFNNLSESTQKSMKMTLRMISFMCECFIFLYLGLGLLSFGGQTTYSPAFVFFACISILVSRSHVFLILGIGNMTRAPDDRVPFNQQVLIWFSGLRGAVAFALGVTFLEHPVFSEDIKGVIFGTTVMVVVITVLVLGGLTPYMLKWLGLSPSADQAVEGTAGHPSAADPTATPSSGLVPVVKDGYGKLEDSKDEESQEVAMQREATRKPVFAWLYRLDALYIRPHFTTLTPGELDILAQLVNPEVAEQARVAS</sequence>
<feature type="transmembrane region" description="Helical" evidence="11">
    <location>
        <begin position="318"/>
        <end position="339"/>
    </location>
</feature>
<keyword evidence="6 9" id="KW-0406">Ion transport</keyword>
<dbReference type="Gene3D" id="6.10.140.1330">
    <property type="match status" value="1"/>
</dbReference>
<feature type="transmembrane region" description="Helical" evidence="11">
    <location>
        <begin position="67"/>
        <end position="87"/>
    </location>
</feature>
<feature type="transmembrane region" description="Helical" evidence="11">
    <location>
        <begin position="191"/>
        <end position="220"/>
    </location>
</feature>
<dbReference type="InterPro" id="IPR018422">
    <property type="entry name" value="Cation/H_exchanger_CPA1"/>
</dbReference>
<dbReference type="GO" id="GO:0005770">
    <property type="term" value="C:late endosome"/>
    <property type="evidence" value="ECO:0007669"/>
    <property type="project" value="TreeGrafter"/>
</dbReference>
<comment type="subcellular location">
    <subcellularLocation>
        <location evidence="1">Membrane</location>
        <topology evidence="1">Multi-pass membrane protein</topology>
    </subcellularLocation>
</comment>
<feature type="transmembrane region" description="Helical" evidence="11">
    <location>
        <begin position="36"/>
        <end position="55"/>
    </location>
</feature>
<proteinExistence type="inferred from homology"/>
<keyword evidence="3 9" id="KW-0812">Transmembrane</keyword>
<dbReference type="GO" id="GO:0005769">
    <property type="term" value="C:early endosome"/>
    <property type="evidence" value="ECO:0007669"/>
    <property type="project" value="TreeGrafter"/>
</dbReference>
<evidence type="ECO:0000259" key="12">
    <source>
        <dbReference type="Pfam" id="PF00999"/>
    </source>
</evidence>
<feature type="transmembrane region" description="Helical" evidence="11">
    <location>
        <begin position="7"/>
        <end position="24"/>
    </location>
</feature>
<evidence type="ECO:0000313" key="13">
    <source>
        <dbReference type="EMBL" id="RKO93646.1"/>
    </source>
</evidence>
<dbReference type="PANTHER" id="PTHR10110">
    <property type="entry name" value="SODIUM/HYDROGEN EXCHANGER"/>
    <property type="match status" value="1"/>
</dbReference>
<evidence type="ECO:0000256" key="1">
    <source>
        <dbReference type="ARBA" id="ARBA00004141"/>
    </source>
</evidence>
<dbReference type="Proteomes" id="UP000269721">
    <property type="component" value="Unassembled WGS sequence"/>
</dbReference>